<protein>
    <submittedName>
        <fullName evidence="1">Uncharacterized protein</fullName>
    </submittedName>
</protein>
<reference evidence="1" key="1">
    <citation type="submission" date="2018-06" db="EMBL/GenBank/DDBJ databases">
        <authorList>
            <person name="Zhirakovskaya E."/>
        </authorList>
    </citation>
    <scope>NUCLEOTIDE SEQUENCE</scope>
</reference>
<dbReference type="PROSITE" id="PS01047">
    <property type="entry name" value="HMA_1"/>
    <property type="match status" value="1"/>
</dbReference>
<dbReference type="AlphaFoldDB" id="A0A3B0RJ54"/>
<dbReference type="GO" id="GO:0046872">
    <property type="term" value="F:metal ion binding"/>
    <property type="evidence" value="ECO:0007669"/>
    <property type="project" value="InterPro"/>
</dbReference>
<evidence type="ECO:0000313" key="1">
    <source>
        <dbReference type="EMBL" id="VAV84563.1"/>
    </source>
</evidence>
<gene>
    <name evidence="1" type="ORF">MNBD_BACTEROID02-2013</name>
</gene>
<organism evidence="1">
    <name type="scientific">hydrothermal vent metagenome</name>
    <dbReference type="NCBI Taxonomy" id="652676"/>
    <lineage>
        <taxon>unclassified sequences</taxon>
        <taxon>metagenomes</taxon>
        <taxon>ecological metagenomes</taxon>
    </lineage>
</organism>
<proteinExistence type="predicted"/>
<feature type="non-terminal residue" evidence="1">
    <location>
        <position position="58"/>
    </location>
</feature>
<dbReference type="InterPro" id="IPR017969">
    <property type="entry name" value="Heavy-metal-associated_CS"/>
</dbReference>
<sequence length="58" mass="6628">MRYKFQIEGIDCSGCIAIVKKVLEEHMMIDKAIVLARPIGLTFIDMNIKLSAFELQNQ</sequence>
<dbReference type="EMBL" id="UOEB01000165">
    <property type="protein sequence ID" value="VAV84563.1"/>
    <property type="molecule type" value="Genomic_DNA"/>
</dbReference>
<dbReference type="SUPFAM" id="SSF55008">
    <property type="entry name" value="HMA, heavy metal-associated domain"/>
    <property type="match status" value="1"/>
</dbReference>
<name>A0A3B0RJ54_9ZZZZ</name>
<dbReference type="InterPro" id="IPR036163">
    <property type="entry name" value="HMA_dom_sf"/>
</dbReference>
<accession>A0A3B0RJ54</accession>